<sequence length="191" mass="21594">MNDPCSIRFRAFPHRQHASRACFQRRTAFAQHGMLPPGLPGQYAGTICAVIVAAAGHEQLLLPRNAHEHIRFALAHGRVICLQPHQAEALELICQSVHVRMPVHRVRPDRDSARAANERNYLFRCEALHGEVSWATLAQKTNERVPRAFGKPTVDQRNGNVQPRRDLRAPVEERQDIVSRALEALRNFIVA</sequence>
<evidence type="ECO:0000313" key="1">
    <source>
        <dbReference type="EMBL" id="MPN01083.1"/>
    </source>
</evidence>
<organism evidence="1">
    <name type="scientific">bioreactor metagenome</name>
    <dbReference type="NCBI Taxonomy" id="1076179"/>
    <lineage>
        <taxon>unclassified sequences</taxon>
        <taxon>metagenomes</taxon>
        <taxon>ecological metagenomes</taxon>
    </lineage>
</organism>
<reference evidence="1" key="1">
    <citation type="submission" date="2019-08" db="EMBL/GenBank/DDBJ databases">
        <authorList>
            <person name="Kucharzyk K."/>
            <person name="Murdoch R.W."/>
            <person name="Higgins S."/>
            <person name="Loffler F."/>
        </authorList>
    </citation>
    <scope>NUCLEOTIDE SEQUENCE</scope>
</reference>
<dbReference type="EMBL" id="VSSQ01047101">
    <property type="protein sequence ID" value="MPN01083.1"/>
    <property type="molecule type" value="Genomic_DNA"/>
</dbReference>
<proteinExistence type="predicted"/>
<protein>
    <submittedName>
        <fullName evidence="1">Uncharacterized protein</fullName>
    </submittedName>
</protein>
<comment type="caution">
    <text evidence="1">The sequence shown here is derived from an EMBL/GenBank/DDBJ whole genome shotgun (WGS) entry which is preliminary data.</text>
</comment>
<accession>A0A645EKK1</accession>
<dbReference type="AlphaFoldDB" id="A0A645EKK1"/>
<gene>
    <name evidence="1" type="ORF">SDC9_148283</name>
</gene>
<name>A0A645EKK1_9ZZZZ</name>